<organism evidence="2 3">
    <name type="scientific">Sanghuangporus baumii</name>
    <name type="common">Phellinus baumii</name>
    <dbReference type="NCBI Taxonomy" id="108892"/>
    <lineage>
        <taxon>Eukaryota</taxon>
        <taxon>Fungi</taxon>
        <taxon>Dikarya</taxon>
        <taxon>Basidiomycota</taxon>
        <taxon>Agaricomycotina</taxon>
        <taxon>Agaricomycetes</taxon>
        <taxon>Hymenochaetales</taxon>
        <taxon>Hymenochaetaceae</taxon>
        <taxon>Sanghuangporus</taxon>
    </lineage>
</organism>
<feature type="compositionally biased region" description="Low complexity" evidence="1">
    <location>
        <begin position="219"/>
        <end position="234"/>
    </location>
</feature>
<dbReference type="EMBL" id="LNZH02000187">
    <property type="protein sequence ID" value="OCB87866.1"/>
    <property type="molecule type" value="Genomic_DNA"/>
</dbReference>
<dbReference type="AlphaFoldDB" id="A0A9Q5HXJ7"/>
<evidence type="ECO:0000256" key="1">
    <source>
        <dbReference type="SAM" id="MobiDB-lite"/>
    </source>
</evidence>
<dbReference type="Proteomes" id="UP000757232">
    <property type="component" value="Unassembled WGS sequence"/>
</dbReference>
<evidence type="ECO:0000313" key="2">
    <source>
        <dbReference type="EMBL" id="OCB87866.1"/>
    </source>
</evidence>
<keyword evidence="3" id="KW-1185">Reference proteome</keyword>
<feature type="region of interest" description="Disordered" evidence="1">
    <location>
        <begin position="11"/>
        <end position="42"/>
    </location>
</feature>
<comment type="caution">
    <text evidence="2">The sequence shown here is derived from an EMBL/GenBank/DDBJ whole genome shotgun (WGS) entry which is preliminary data.</text>
</comment>
<dbReference type="OrthoDB" id="2536866at2759"/>
<feature type="region of interest" description="Disordered" evidence="1">
    <location>
        <begin position="219"/>
        <end position="258"/>
    </location>
</feature>
<accession>A0A9Q5HXJ7</accession>
<reference evidence="2" key="1">
    <citation type="submission" date="2016-06" db="EMBL/GenBank/DDBJ databases">
        <title>Draft Genome sequence of the fungus Inonotus baumii.</title>
        <authorList>
            <person name="Zhu H."/>
            <person name="Lin W."/>
        </authorList>
    </citation>
    <scope>NUCLEOTIDE SEQUENCE</scope>
    <source>
        <strain evidence="2">821</strain>
    </source>
</reference>
<proteinExistence type="predicted"/>
<protein>
    <submittedName>
        <fullName evidence="2">Uncharacterized protein</fullName>
    </submittedName>
</protein>
<feature type="compositionally biased region" description="Low complexity" evidence="1">
    <location>
        <begin position="242"/>
        <end position="253"/>
    </location>
</feature>
<name>A0A9Q5HXJ7_SANBA</name>
<sequence length="324" mass="35435">MVIILDEKQMLPAPPPYPASESDPPPLPPFPGAESSSSALNRPPATFDALPPHVILHIVNLTLTPRKGRPDVEYTRKVLYWMTICLRLVNRSLYIACMHVLRSTYLPAYLSMIKPPYTSDPFPLLTPGSGVIVSSSTLVSPINSVQRETQVLDMFLAAKVREDVWADDSELHLEREEAFQDLFSVLQPKARLEDLVRTYGMAAGIISVSSSTGTTIIASAPCPSSSPSSSTFPSTPSPSSPSFPSHPFSRPRTGAGSRVTRRVPFSSLACSFGTRSAGLVLTSKSGKRTIVEVPRARDEKLEIAAKRLVRGLEEWARENYTTNI</sequence>
<evidence type="ECO:0000313" key="3">
    <source>
        <dbReference type="Proteomes" id="UP000757232"/>
    </source>
</evidence>
<feature type="compositionally biased region" description="Pro residues" evidence="1">
    <location>
        <begin position="12"/>
        <end position="31"/>
    </location>
</feature>
<gene>
    <name evidence="2" type="ORF">A7U60_g5000</name>
</gene>